<dbReference type="RefSeq" id="WP_116612519.1">
    <property type="nucleotide sequence ID" value="NZ_QEOB01000012.1"/>
</dbReference>
<dbReference type="SUPFAM" id="SSF51735">
    <property type="entry name" value="NAD(P)-binding Rossmann-fold domains"/>
    <property type="match status" value="1"/>
</dbReference>
<dbReference type="PANTHER" id="PTHR42879:SF2">
    <property type="entry name" value="3-OXOACYL-[ACYL-CARRIER-PROTEIN] REDUCTASE FABG"/>
    <property type="match status" value="1"/>
</dbReference>
<keyword evidence="4" id="KW-1185">Reference proteome</keyword>
<dbReference type="InterPro" id="IPR050259">
    <property type="entry name" value="SDR"/>
</dbReference>
<dbReference type="Gene3D" id="3.40.50.720">
    <property type="entry name" value="NAD(P)-binding Rossmann-like Domain"/>
    <property type="match status" value="1"/>
</dbReference>
<dbReference type="PANTHER" id="PTHR42879">
    <property type="entry name" value="3-OXOACYL-(ACYL-CARRIER-PROTEIN) REDUCTASE"/>
    <property type="match status" value="1"/>
</dbReference>
<dbReference type="SMART" id="SM00822">
    <property type="entry name" value="PKS_KR"/>
    <property type="match status" value="1"/>
</dbReference>
<reference evidence="3 4" key="1">
    <citation type="submission" date="2018-05" db="EMBL/GenBank/DDBJ databases">
        <title>Genomic Encyclopedia of Type Strains, Phase IV (KMG-V): Genome sequencing to study the core and pangenomes of soil and plant-associated prokaryotes.</title>
        <authorList>
            <person name="Whitman W."/>
        </authorList>
    </citation>
    <scope>NUCLEOTIDE SEQUENCE [LARGE SCALE GENOMIC DNA]</scope>
    <source>
        <strain evidence="3 4">SCZa-39</strain>
    </source>
</reference>
<dbReference type="PROSITE" id="PS00061">
    <property type="entry name" value="ADH_SHORT"/>
    <property type="match status" value="1"/>
</dbReference>
<feature type="domain" description="Ketoreductase" evidence="2">
    <location>
        <begin position="20"/>
        <end position="199"/>
    </location>
</feature>
<dbReference type="Proteomes" id="UP000245712">
    <property type="component" value="Unassembled WGS sequence"/>
</dbReference>
<dbReference type="InterPro" id="IPR002347">
    <property type="entry name" value="SDR_fam"/>
</dbReference>
<comment type="caution">
    <text evidence="3">The sequence shown here is derived from an EMBL/GenBank/DDBJ whole genome shotgun (WGS) entry which is preliminary data.</text>
</comment>
<dbReference type="Pfam" id="PF13561">
    <property type="entry name" value="adh_short_C2"/>
    <property type="match status" value="1"/>
</dbReference>
<name>A0ABX5KHP5_9BURK</name>
<evidence type="ECO:0000313" key="4">
    <source>
        <dbReference type="Proteomes" id="UP000245712"/>
    </source>
</evidence>
<protein>
    <submittedName>
        <fullName evidence="3">NAD(P)-dependent dehydrogenase (Short-subunit alcohol dehydrogenase family)</fullName>
    </submittedName>
</protein>
<sequence>MLDITVSETAARRVNNARGRVALVTGGAMGIGAAIARRLADDGFTVVVADLNVAAAEATAREAREQGHEAVAMALDVGSAASIESLVEQIGTRFERCDVLVNNAGIAKTYPFESYPVDHWRAVMEVNVTGPMLLAQRVSHHMIKRRWGRVINIASVSGIRASAGRTAYGTSKSAVIGLTRQMAIELADHGITANAIAPGPIETPMVAALHSDVARDNYLRAVPMRRYGTPDEIAGAVAFLASEDASYVTGQTLAVDGGFVAAGVLEI</sequence>
<evidence type="ECO:0000313" key="3">
    <source>
        <dbReference type="EMBL" id="PVX79974.1"/>
    </source>
</evidence>
<dbReference type="InterPro" id="IPR057326">
    <property type="entry name" value="KR_dom"/>
</dbReference>
<organism evidence="3 4">
    <name type="scientific">Paraburkholderia unamae</name>
    <dbReference type="NCBI Taxonomy" id="219649"/>
    <lineage>
        <taxon>Bacteria</taxon>
        <taxon>Pseudomonadati</taxon>
        <taxon>Pseudomonadota</taxon>
        <taxon>Betaproteobacteria</taxon>
        <taxon>Burkholderiales</taxon>
        <taxon>Burkholderiaceae</taxon>
        <taxon>Paraburkholderia</taxon>
    </lineage>
</organism>
<evidence type="ECO:0000256" key="1">
    <source>
        <dbReference type="ARBA" id="ARBA00006484"/>
    </source>
</evidence>
<dbReference type="InterPro" id="IPR036291">
    <property type="entry name" value="NAD(P)-bd_dom_sf"/>
</dbReference>
<dbReference type="EMBL" id="QEOB01000012">
    <property type="protein sequence ID" value="PVX79974.1"/>
    <property type="molecule type" value="Genomic_DNA"/>
</dbReference>
<comment type="similarity">
    <text evidence="1">Belongs to the short-chain dehydrogenases/reductases (SDR) family.</text>
</comment>
<proteinExistence type="inferred from homology"/>
<dbReference type="PRINTS" id="PR00081">
    <property type="entry name" value="GDHRDH"/>
</dbReference>
<dbReference type="NCBIfam" id="NF005559">
    <property type="entry name" value="PRK07231.1"/>
    <property type="match status" value="1"/>
</dbReference>
<accession>A0ABX5KHP5</accession>
<dbReference type="InterPro" id="IPR020904">
    <property type="entry name" value="Sc_DH/Rdtase_CS"/>
</dbReference>
<evidence type="ECO:0000259" key="2">
    <source>
        <dbReference type="SMART" id="SM00822"/>
    </source>
</evidence>
<dbReference type="NCBIfam" id="NF009466">
    <property type="entry name" value="PRK12826.1-2"/>
    <property type="match status" value="1"/>
</dbReference>
<gene>
    <name evidence="3" type="ORF">C7402_112161</name>
</gene>
<dbReference type="PRINTS" id="PR00080">
    <property type="entry name" value="SDRFAMILY"/>
</dbReference>